<keyword evidence="2" id="KW-0732">Signal</keyword>
<evidence type="ECO:0000313" key="3">
    <source>
        <dbReference type="EMBL" id="KAJ7735790.1"/>
    </source>
</evidence>
<evidence type="ECO:0000256" key="1">
    <source>
        <dbReference type="SAM" id="MobiDB-lite"/>
    </source>
</evidence>
<sequence>MIYAPSALILAVAALGGASAAPGPELHVVSIRIGVTAGSGSQNTVVPVGTMSATHSRVSPLQPLGLPAPAPSASSMATRKHCNGSNRHHHDSQCGTSNGHRHGGGSHRTRISSAATSEPTGNGDPSSGENDPSSGDDNPSTGDGEGGTDGEGDDNGDGEPEDSTSGVFDGEQTTVRSATTLGSTPTSSHVPIHRPLGPGPAEPPVNRRSRLSSRVEYDLE</sequence>
<name>A0AAD7I7R2_9AGAR</name>
<gene>
    <name evidence="3" type="ORF">B0H16DRAFT_128123</name>
</gene>
<accession>A0AAD7I7R2</accession>
<comment type="caution">
    <text evidence="3">The sequence shown here is derived from an EMBL/GenBank/DDBJ whole genome shotgun (WGS) entry which is preliminary data.</text>
</comment>
<feature type="compositionally biased region" description="Polar residues" evidence="1">
    <location>
        <begin position="163"/>
        <end position="189"/>
    </location>
</feature>
<evidence type="ECO:0000313" key="4">
    <source>
        <dbReference type="Proteomes" id="UP001215598"/>
    </source>
</evidence>
<feature type="compositionally biased region" description="Basic residues" evidence="1">
    <location>
        <begin position="78"/>
        <end position="90"/>
    </location>
</feature>
<dbReference type="Proteomes" id="UP001215598">
    <property type="component" value="Unassembled WGS sequence"/>
</dbReference>
<organism evidence="3 4">
    <name type="scientific">Mycena metata</name>
    <dbReference type="NCBI Taxonomy" id="1033252"/>
    <lineage>
        <taxon>Eukaryota</taxon>
        <taxon>Fungi</taxon>
        <taxon>Dikarya</taxon>
        <taxon>Basidiomycota</taxon>
        <taxon>Agaricomycotina</taxon>
        <taxon>Agaricomycetes</taxon>
        <taxon>Agaricomycetidae</taxon>
        <taxon>Agaricales</taxon>
        <taxon>Marasmiineae</taxon>
        <taxon>Mycenaceae</taxon>
        <taxon>Mycena</taxon>
    </lineage>
</organism>
<feature type="compositionally biased region" description="Basic residues" evidence="1">
    <location>
        <begin position="99"/>
        <end position="110"/>
    </location>
</feature>
<evidence type="ECO:0000256" key="2">
    <source>
        <dbReference type="SAM" id="SignalP"/>
    </source>
</evidence>
<dbReference type="EMBL" id="JARKIB010000125">
    <property type="protein sequence ID" value="KAJ7735790.1"/>
    <property type="molecule type" value="Genomic_DNA"/>
</dbReference>
<feature type="compositionally biased region" description="Polar residues" evidence="1">
    <location>
        <begin position="114"/>
        <end position="141"/>
    </location>
</feature>
<reference evidence="3" key="1">
    <citation type="submission" date="2023-03" db="EMBL/GenBank/DDBJ databases">
        <title>Massive genome expansion in bonnet fungi (Mycena s.s.) driven by repeated elements and novel gene families across ecological guilds.</title>
        <authorList>
            <consortium name="Lawrence Berkeley National Laboratory"/>
            <person name="Harder C.B."/>
            <person name="Miyauchi S."/>
            <person name="Viragh M."/>
            <person name="Kuo A."/>
            <person name="Thoen E."/>
            <person name="Andreopoulos B."/>
            <person name="Lu D."/>
            <person name="Skrede I."/>
            <person name="Drula E."/>
            <person name="Henrissat B."/>
            <person name="Morin E."/>
            <person name="Kohler A."/>
            <person name="Barry K."/>
            <person name="LaButti K."/>
            <person name="Morin E."/>
            <person name="Salamov A."/>
            <person name="Lipzen A."/>
            <person name="Mereny Z."/>
            <person name="Hegedus B."/>
            <person name="Baldrian P."/>
            <person name="Stursova M."/>
            <person name="Weitz H."/>
            <person name="Taylor A."/>
            <person name="Grigoriev I.V."/>
            <person name="Nagy L.G."/>
            <person name="Martin F."/>
            <person name="Kauserud H."/>
        </authorList>
    </citation>
    <scope>NUCLEOTIDE SEQUENCE</scope>
    <source>
        <strain evidence="3">CBHHK182m</strain>
    </source>
</reference>
<proteinExistence type="predicted"/>
<feature type="compositionally biased region" description="Acidic residues" evidence="1">
    <location>
        <begin position="146"/>
        <end position="162"/>
    </location>
</feature>
<feature type="compositionally biased region" description="Low complexity" evidence="1">
    <location>
        <begin position="59"/>
        <end position="77"/>
    </location>
</feature>
<dbReference type="AlphaFoldDB" id="A0AAD7I7R2"/>
<protein>
    <submittedName>
        <fullName evidence="3">Uncharacterized protein</fullName>
    </submittedName>
</protein>
<feature type="region of interest" description="Disordered" evidence="1">
    <location>
        <begin position="54"/>
        <end position="220"/>
    </location>
</feature>
<feature type="chain" id="PRO_5042037367" evidence="2">
    <location>
        <begin position="21"/>
        <end position="220"/>
    </location>
</feature>
<keyword evidence="4" id="KW-1185">Reference proteome</keyword>
<feature type="signal peptide" evidence="2">
    <location>
        <begin position="1"/>
        <end position="20"/>
    </location>
</feature>